<keyword evidence="10" id="KW-1185">Reference proteome</keyword>
<feature type="transmembrane region" description="Helical" evidence="7">
    <location>
        <begin position="49"/>
        <end position="70"/>
    </location>
</feature>
<comment type="subcellular location">
    <subcellularLocation>
        <location evidence="1">Cell membrane</location>
        <topology evidence="1">Multi-pass membrane protein</topology>
    </subcellularLocation>
</comment>
<dbReference type="PANTHER" id="PTHR43266:SF9">
    <property type="entry name" value="PERMEASE, MAJOR FACILITATOR SUPERFAMILY-RELATED"/>
    <property type="match status" value="1"/>
</dbReference>
<keyword evidence="5 7" id="KW-1133">Transmembrane helix</keyword>
<dbReference type="PANTHER" id="PTHR43266">
    <property type="entry name" value="MACROLIDE-EFFLUX PROTEIN"/>
    <property type="match status" value="1"/>
</dbReference>
<keyword evidence="3" id="KW-1003">Cell membrane</keyword>
<dbReference type="PROSITE" id="PS50850">
    <property type="entry name" value="MFS"/>
    <property type="match status" value="1"/>
</dbReference>
<feature type="transmembrane region" description="Helical" evidence="7">
    <location>
        <begin position="269"/>
        <end position="288"/>
    </location>
</feature>
<accession>A0A327ZPW3</accession>
<dbReference type="InterPro" id="IPR020846">
    <property type="entry name" value="MFS_dom"/>
</dbReference>
<evidence type="ECO:0000256" key="7">
    <source>
        <dbReference type="SAM" id="Phobius"/>
    </source>
</evidence>
<keyword evidence="2" id="KW-0813">Transport</keyword>
<dbReference type="SUPFAM" id="SSF103473">
    <property type="entry name" value="MFS general substrate transporter"/>
    <property type="match status" value="1"/>
</dbReference>
<dbReference type="GO" id="GO:0022857">
    <property type="term" value="F:transmembrane transporter activity"/>
    <property type="evidence" value="ECO:0007669"/>
    <property type="project" value="InterPro"/>
</dbReference>
<evidence type="ECO:0000313" key="9">
    <source>
        <dbReference type="EMBL" id="RAK44267.1"/>
    </source>
</evidence>
<evidence type="ECO:0000256" key="4">
    <source>
        <dbReference type="ARBA" id="ARBA00022692"/>
    </source>
</evidence>
<evidence type="ECO:0000256" key="1">
    <source>
        <dbReference type="ARBA" id="ARBA00004651"/>
    </source>
</evidence>
<comment type="caution">
    <text evidence="9">The sequence shown here is derived from an EMBL/GenBank/DDBJ whole genome shotgun (WGS) entry which is preliminary data.</text>
</comment>
<feature type="transmembrane region" description="Helical" evidence="7">
    <location>
        <begin position="366"/>
        <end position="388"/>
    </location>
</feature>
<feature type="transmembrane region" description="Helical" evidence="7">
    <location>
        <begin position="82"/>
        <end position="103"/>
    </location>
</feature>
<evidence type="ECO:0000256" key="3">
    <source>
        <dbReference type="ARBA" id="ARBA00022475"/>
    </source>
</evidence>
<feature type="transmembrane region" description="Helical" evidence="7">
    <location>
        <begin position="237"/>
        <end position="263"/>
    </location>
</feature>
<keyword evidence="6 7" id="KW-0472">Membrane</keyword>
<evidence type="ECO:0000256" key="5">
    <source>
        <dbReference type="ARBA" id="ARBA00022989"/>
    </source>
</evidence>
<feature type="transmembrane region" description="Helical" evidence="7">
    <location>
        <begin position="109"/>
        <end position="133"/>
    </location>
</feature>
<dbReference type="CDD" id="cd06173">
    <property type="entry name" value="MFS_MefA_like"/>
    <property type="match status" value="1"/>
</dbReference>
<dbReference type="InterPro" id="IPR011701">
    <property type="entry name" value="MFS"/>
</dbReference>
<evidence type="ECO:0000256" key="6">
    <source>
        <dbReference type="ARBA" id="ARBA00023136"/>
    </source>
</evidence>
<dbReference type="AlphaFoldDB" id="A0A327ZPW3"/>
<proteinExistence type="predicted"/>
<dbReference type="InterPro" id="IPR036259">
    <property type="entry name" value="MFS_trans_sf"/>
</dbReference>
<evidence type="ECO:0000259" key="8">
    <source>
        <dbReference type="PROSITE" id="PS50850"/>
    </source>
</evidence>
<dbReference type="Pfam" id="PF07690">
    <property type="entry name" value="MFS_1"/>
    <property type="match status" value="1"/>
</dbReference>
<feature type="transmembrane region" description="Helical" evidence="7">
    <location>
        <begin position="300"/>
        <end position="322"/>
    </location>
</feature>
<organism evidence="9 10">
    <name type="scientific">Macrococcus epidermidis</name>
    <dbReference type="NCBI Taxonomy" id="1902580"/>
    <lineage>
        <taxon>Bacteria</taxon>
        <taxon>Bacillati</taxon>
        <taxon>Bacillota</taxon>
        <taxon>Bacilli</taxon>
        <taxon>Bacillales</taxon>
        <taxon>Staphylococcaceae</taxon>
        <taxon>Macrococcus</taxon>
    </lineage>
</organism>
<dbReference type="Proteomes" id="UP000249808">
    <property type="component" value="Unassembled WGS sequence"/>
</dbReference>
<gene>
    <name evidence="9" type="ORF">BHU61_08865</name>
</gene>
<dbReference type="GO" id="GO:0005886">
    <property type="term" value="C:plasma membrane"/>
    <property type="evidence" value="ECO:0007669"/>
    <property type="project" value="UniProtKB-SubCell"/>
</dbReference>
<dbReference type="PRINTS" id="PR01035">
    <property type="entry name" value="TCRTETA"/>
</dbReference>
<feature type="transmembrane region" description="Helical" evidence="7">
    <location>
        <begin position="328"/>
        <end position="354"/>
    </location>
</feature>
<reference evidence="9 10" key="1">
    <citation type="journal article" date="2018" name="Front. Microbiol.">
        <title>Description and Comparative Genomics of Macrococcus caseolyticus subsp. hominis subsp. nov., Macrococcus goetzii sp. nov., Macrococcus epidermidis sp. nov., and Macrococcus bohemicus sp. nov., Novel Macrococci From Human Clinical Material With Virulence Potential and Suspected Uptake of Foreign DNA by Natural Transformation.</title>
        <authorList>
            <person name="Maslanova I."/>
            <person name="Wertheimer Z."/>
            <person name="Sedlacek I."/>
            <person name="Svec P."/>
            <person name="Indrakova A."/>
            <person name="Kovarovic V."/>
            <person name="Schumann P."/>
            <person name="Sproer C."/>
            <person name="Kralova S."/>
            <person name="Sedo O."/>
            <person name="Kristofova L."/>
            <person name="Vrbovska V."/>
            <person name="Fuzik T."/>
            <person name="Petras P."/>
            <person name="Zdrahal Z."/>
            <person name="Ruzickova V."/>
            <person name="Doskar J."/>
            <person name="Pantucek R."/>
        </authorList>
    </citation>
    <scope>NUCLEOTIDE SEQUENCE [LARGE SCALE GENOMIC DNA]</scope>
    <source>
        <strain evidence="9 10">01/688</strain>
    </source>
</reference>
<feature type="transmembrane region" description="Helical" evidence="7">
    <location>
        <begin position="154"/>
        <end position="171"/>
    </location>
</feature>
<evidence type="ECO:0000256" key="2">
    <source>
        <dbReference type="ARBA" id="ARBA00022448"/>
    </source>
</evidence>
<feature type="transmembrane region" description="Helical" evidence="7">
    <location>
        <begin position="394"/>
        <end position="413"/>
    </location>
</feature>
<feature type="transmembrane region" description="Helical" evidence="7">
    <location>
        <begin position="18"/>
        <end position="43"/>
    </location>
</feature>
<feature type="transmembrane region" description="Helical" evidence="7">
    <location>
        <begin position="177"/>
        <end position="196"/>
    </location>
</feature>
<keyword evidence="4 7" id="KW-0812">Transmembrane</keyword>
<evidence type="ECO:0000313" key="10">
    <source>
        <dbReference type="Proteomes" id="UP000249808"/>
    </source>
</evidence>
<dbReference type="EMBL" id="PZJH01000004">
    <property type="protein sequence ID" value="RAK44267.1"/>
    <property type="molecule type" value="Genomic_DNA"/>
</dbReference>
<sequence>MEVDIMDLEMKQSKRQMYLLILSTMISMLGVSIYSFGISFYILSATGSAKLFSINLAMSVLGRIVVTPLSGYLADNFDRKKVIFWSIFIEAILVFLLLLYIHFLGFNIIALYIVTFFAAFISSASNPSFMAAIPHIVHGEHLQKTMGYNSTASSLSMLLGPVLGGLLYGFVSKELFLFIFVIAYICASLVILMINFKLFQKDDAVDSNDAIIEEEGVFKSFKYGLQYIWHHEILRTLLILFMSLNFFVSGINIGMSKIIIGHFEASSEMMGILEASFSVGVLIGGIIIGNKKKFDNPFPMLKKGLLLEGVFLIVISLPLLLMNSLWPVYITFFICGLLLGVTAQFVNTPLFVFFQEHIEARVQGRVFSVINLTAQLLMPISYIIFGIIFDQGYYGITFLVCGVSCIVLVLSVMNQKFSMRSNKFLNQTSH</sequence>
<dbReference type="Gene3D" id="1.20.1250.20">
    <property type="entry name" value="MFS general substrate transporter like domains"/>
    <property type="match status" value="1"/>
</dbReference>
<dbReference type="InterPro" id="IPR001958">
    <property type="entry name" value="Tet-R_TetA/multi-R_MdtG-like"/>
</dbReference>
<name>A0A327ZPW3_9STAP</name>
<protein>
    <submittedName>
        <fullName evidence="9">MFS transporter</fullName>
    </submittedName>
</protein>
<feature type="domain" description="Major facilitator superfamily (MFS) profile" evidence="8">
    <location>
        <begin position="16"/>
        <end position="420"/>
    </location>
</feature>